<keyword evidence="2" id="KW-0812">Transmembrane</keyword>
<feature type="non-terminal residue" evidence="3">
    <location>
        <position position="220"/>
    </location>
</feature>
<dbReference type="SUPFAM" id="SSF54523">
    <property type="entry name" value="Pili subunits"/>
    <property type="match status" value="1"/>
</dbReference>
<dbReference type="PROSITE" id="PS00409">
    <property type="entry name" value="PROKAR_NTER_METHYL"/>
    <property type="match status" value="1"/>
</dbReference>
<dbReference type="PANTHER" id="PTHR30093">
    <property type="entry name" value="GENERAL SECRETION PATHWAY PROTEIN G"/>
    <property type="match status" value="1"/>
</dbReference>
<sequence>MFVRSHHRVVVRHGFTLIELLVVIAIIALLIGILLPALGAARRAARGTVCATHMRQVALGWTLYANENDDISVPGQVGRYAQESKNLYDVGNGIQYRPRWFVQMGASAGFYALANPSTDRNTEHSAQVNNDVFLCTETKDWTSTRNSPYGYNYQFLGNARWGLAGEAGGFVKFPVRTSSVDGSGTVLAADSMGTAAGKPESERTPNRNDGSRDPTLRAMG</sequence>
<dbReference type="EMBL" id="UOGK01000749">
    <property type="protein sequence ID" value="VAX42775.1"/>
    <property type="molecule type" value="Genomic_DNA"/>
</dbReference>
<feature type="compositionally biased region" description="Basic and acidic residues" evidence="1">
    <location>
        <begin position="199"/>
        <end position="220"/>
    </location>
</feature>
<dbReference type="AlphaFoldDB" id="A0A3B1E7G1"/>
<feature type="region of interest" description="Disordered" evidence="1">
    <location>
        <begin position="184"/>
        <end position="220"/>
    </location>
</feature>
<evidence type="ECO:0000256" key="2">
    <source>
        <dbReference type="SAM" id="Phobius"/>
    </source>
</evidence>
<feature type="transmembrane region" description="Helical" evidence="2">
    <location>
        <begin position="20"/>
        <end position="38"/>
    </location>
</feature>
<gene>
    <name evidence="3" type="ORF">MNBD_PLANCTO03-622</name>
</gene>
<evidence type="ECO:0000313" key="3">
    <source>
        <dbReference type="EMBL" id="VAX42775.1"/>
    </source>
</evidence>
<dbReference type="InterPro" id="IPR045584">
    <property type="entry name" value="Pilin-like"/>
</dbReference>
<evidence type="ECO:0008006" key="4">
    <source>
        <dbReference type="Google" id="ProtNLM"/>
    </source>
</evidence>
<accession>A0A3B1E7G1</accession>
<dbReference type="NCBIfam" id="TIGR02532">
    <property type="entry name" value="IV_pilin_GFxxxE"/>
    <property type="match status" value="1"/>
</dbReference>
<dbReference type="Pfam" id="PF07963">
    <property type="entry name" value="N_methyl"/>
    <property type="match status" value="1"/>
</dbReference>
<evidence type="ECO:0000256" key="1">
    <source>
        <dbReference type="SAM" id="MobiDB-lite"/>
    </source>
</evidence>
<organism evidence="3">
    <name type="scientific">hydrothermal vent metagenome</name>
    <dbReference type="NCBI Taxonomy" id="652676"/>
    <lineage>
        <taxon>unclassified sequences</taxon>
        <taxon>metagenomes</taxon>
        <taxon>ecological metagenomes</taxon>
    </lineage>
</organism>
<dbReference type="Gene3D" id="3.30.700.10">
    <property type="entry name" value="Glycoprotein, Type 4 Pilin"/>
    <property type="match status" value="1"/>
</dbReference>
<keyword evidence="2" id="KW-1133">Transmembrane helix</keyword>
<protein>
    <recommendedName>
        <fullName evidence="4">Prepilin-type N-terminal cleavage/methylation domain-containing protein</fullName>
    </recommendedName>
</protein>
<dbReference type="InterPro" id="IPR012902">
    <property type="entry name" value="N_methyl_site"/>
</dbReference>
<reference evidence="3" key="1">
    <citation type="submission" date="2018-06" db="EMBL/GenBank/DDBJ databases">
        <authorList>
            <person name="Zhirakovskaya E."/>
        </authorList>
    </citation>
    <scope>NUCLEOTIDE SEQUENCE</scope>
</reference>
<dbReference type="PANTHER" id="PTHR30093:SF2">
    <property type="entry name" value="TYPE II SECRETION SYSTEM PROTEIN H"/>
    <property type="match status" value="1"/>
</dbReference>
<name>A0A3B1E7G1_9ZZZZ</name>
<keyword evidence="2" id="KW-0472">Membrane</keyword>
<proteinExistence type="predicted"/>